<sequence length="604" mass="65356">MPSRTRSQSMATNRPRRAQSETPVLAVNSKYPSLREIISNVIGGALGKRKRAPSPSPTISDPGESTPKRKRERRAVSVTPSTYESSKADVAAKIVVRADLLAPPSHSRPARHIFVWGNGDMGQFGLGTETLGDIVRPRLHSWFEEAVPSGILGKEPGAGVETLCAGGMHSLIVDEVGKVWTFGINDNAALGRPTVNVPDPENPGNFIDTEILESQPLVVESLVQEGFRAVKVSAGDSISVALGSTGQLRVWGSFRVSTGNRGHQKLKFIPLCLPTLQQYQFVGVACGTDHVLALTTTGHVYVWYVEGETAQQAQLGRKIIERRKINGLAPERLALRKVARVGSGSYHSFAVDHKGVVYAWGLNSMRQTGVNSEKGGREAIIPIPTPVDALDPKNLGGRTVVSISGGEHHTLFLLSDGSVWGCGRCDGFELGLAEDHPAMKEVEVRRQEAEQRWREKRAREATKRAREALKRAAKAAAVGDARDGEDNEEDPKPAQTSEKPPPVDEYVPEPVPIIFPPPPVSSNSPDDPTLPPWNDSAYTTPPVDPIIHLSAGTRHNLAVTKMGYVYAWGSVRSRVKSKGMEGWHAEMAAAGGQHCLVLARRLVG</sequence>
<evidence type="ECO:0000259" key="5">
    <source>
        <dbReference type="Pfam" id="PF25390"/>
    </source>
</evidence>
<feature type="region of interest" description="Disordered" evidence="4">
    <location>
        <begin position="42"/>
        <end position="82"/>
    </location>
</feature>
<dbReference type="SUPFAM" id="SSF50985">
    <property type="entry name" value="RCC1/BLIP-II"/>
    <property type="match status" value="1"/>
</dbReference>
<dbReference type="AlphaFoldDB" id="A0A9P6DSU2"/>
<evidence type="ECO:0000256" key="2">
    <source>
        <dbReference type="ARBA" id="ARBA00022737"/>
    </source>
</evidence>
<dbReference type="PROSITE" id="PS50012">
    <property type="entry name" value="RCC1_3"/>
    <property type="match status" value="5"/>
</dbReference>
<keyword evidence="7" id="KW-1185">Reference proteome</keyword>
<dbReference type="PROSITE" id="PS00626">
    <property type="entry name" value="RCC1_2"/>
    <property type="match status" value="2"/>
</dbReference>
<evidence type="ECO:0000256" key="4">
    <source>
        <dbReference type="SAM" id="MobiDB-lite"/>
    </source>
</evidence>
<dbReference type="Proteomes" id="UP000886523">
    <property type="component" value="Unassembled WGS sequence"/>
</dbReference>
<dbReference type="OrthoDB" id="61110at2759"/>
<feature type="compositionally biased region" description="Polar residues" evidence="4">
    <location>
        <begin position="1"/>
        <end position="12"/>
    </location>
</feature>
<proteinExistence type="predicted"/>
<dbReference type="InterPro" id="IPR058923">
    <property type="entry name" value="RCC1-like_dom"/>
</dbReference>
<gene>
    <name evidence="6" type="ORF">BS47DRAFT_1345266</name>
</gene>
<protein>
    <recommendedName>
        <fullName evidence="5">RCC1-like domain-containing protein</fullName>
    </recommendedName>
</protein>
<dbReference type="GO" id="GO:0005737">
    <property type="term" value="C:cytoplasm"/>
    <property type="evidence" value="ECO:0007669"/>
    <property type="project" value="TreeGrafter"/>
</dbReference>
<feature type="repeat" description="RCC1" evidence="3">
    <location>
        <begin position="111"/>
        <end position="176"/>
    </location>
</feature>
<keyword evidence="1" id="KW-0344">Guanine-nucleotide releasing factor</keyword>
<feature type="repeat" description="RCC1" evidence="3">
    <location>
        <begin position="355"/>
        <end position="416"/>
    </location>
</feature>
<reference evidence="6" key="1">
    <citation type="journal article" date="2020" name="Nat. Commun.">
        <title>Large-scale genome sequencing of mycorrhizal fungi provides insights into the early evolution of symbiotic traits.</title>
        <authorList>
            <person name="Miyauchi S."/>
            <person name="Kiss E."/>
            <person name="Kuo A."/>
            <person name="Drula E."/>
            <person name="Kohler A."/>
            <person name="Sanchez-Garcia M."/>
            <person name="Morin E."/>
            <person name="Andreopoulos B."/>
            <person name="Barry K.W."/>
            <person name="Bonito G."/>
            <person name="Buee M."/>
            <person name="Carver A."/>
            <person name="Chen C."/>
            <person name="Cichocki N."/>
            <person name="Clum A."/>
            <person name="Culley D."/>
            <person name="Crous P.W."/>
            <person name="Fauchery L."/>
            <person name="Girlanda M."/>
            <person name="Hayes R.D."/>
            <person name="Keri Z."/>
            <person name="LaButti K."/>
            <person name="Lipzen A."/>
            <person name="Lombard V."/>
            <person name="Magnuson J."/>
            <person name="Maillard F."/>
            <person name="Murat C."/>
            <person name="Nolan M."/>
            <person name="Ohm R.A."/>
            <person name="Pangilinan J."/>
            <person name="Pereira M.F."/>
            <person name="Perotto S."/>
            <person name="Peter M."/>
            <person name="Pfister S."/>
            <person name="Riley R."/>
            <person name="Sitrit Y."/>
            <person name="Stielow J.B."/>
            <person name="Szollosi G."/>
            <person name="Zifcakova L."/>
            <person name="Stursova M."/>
            <person name="Spatafora J.W."/>
            <person name="Tedersoo L."/>
            <person name="Vaario L.M."/>
            <person name="Yamada A."/>
            <person name="Yan M."/>
            <person name="Wang P."/>
            <person name="Xu J."/>
            <person name="Bruns T."/>
            <person name="Baldrian P."/>
            <person name="Vilgalys R."/>
            <person name="Dunand C."/>
            <person name="Henrissat B."/>
            <person name="Grigoriev I.V."/>
            <person name="Hibbett D."/>
            <person name="Nagy L.G."/>
            <person name="Martin F.M."/>
        </authorList>
    </citation>
    <scope>NUCLEOTIDE SEQUENCE</scope>
    <source>
        <strain evidence="6">UP504</strain>
    </source>
</reference>
<dbReference type="PROSITE" id="PS00625">
    <property type="entry name" value="RCC1_1"/>
    <property type="match status" value="1"/>
</dbReference>
<evidence type="ECO:0000256" key="3">
    <source>
        <dbReference type="PROSITE-ProRule" id="PRU00235"/>
    </source>
</evidence>
<feature type="region of interest" description="Disordered" evidence="4">
    <location>
        <begin position="454"/>
        <end position="530"/>
    </location>
</feature>
<organism evidence="6 7">
    <name type="scientific">Hydnum rufescens UP504</name>
    <dbReference type="NCBI Taxonomy" id="1448309"/>
    <lineage>
        <taxon>Eukaryota</taxon>
        <taxon>Fungi</taxon>
        <taxon>Dikarya</taxon>
        <taxon>Basidiomycota</taxon>
        <taxon>Agaricomycotina</taxon>
        <taxon>Agaricomycetes</taxon>
        <taxon>Cantharellales</taxon>
        <taxon>Hydnaceae</taxon>
        <taxon>Hydnum</taxon>
    </lineage>
</organism>
<feature type="region of interest" description="Disordered" evidence="4">
    <location>
        <begin position="1"/>
        <end position="26"/>
    </location>
</feature>
<dbReference type="PANTHER" id="PTHR45982">
    <property type="entry name" value="REGULATOR OF CHROMOSOME CONDENSATION"/>
    <property type="match status" value="1"/>
</dbReference>
<evidence type="ECO:0000256" key="1">
    <source>
        <dbReference type="ARBA" id="ARBA00022658"/>
    </source>
</evidence>
<feature type="compositionally biased region" description="Basic and acidic residues" evidence="4">
    <location>
        <begin position="454"/>
        <end position="470"/>
    </location>
</feature>
<dbReference type="Gene3D" id="2.130.10.30">
    <property type="entry name" value="Regulator of chromosome condensation 1/beta-lactamase-inhibitor protein II"/>
    <property type="match status" value="1"/>
</dbReference>
<dbReference type="InterPro" id="IPR009091">
    <property type="entry name" value="RCC1/BLIP-II"/>
</dbReference>
<dbReference type="EMBL" id="MU128985">
    <property type="protein sequence ID" value="KAF9512512.1"/>
    <property type="molecule type" value="Genomic_DNA"/>
</dbReference>
<evidence type="ECO:0000313" key="6">
    <source>
        <dbReference type="EMBL" id="KAF9512512.1"/>
    </source>
</evidence>
<dbReference type="GO" id="GO:0005085">
    <property type="term" value="F:guanyl-nucleotide exchange factor activity"/>
    <property type="evidence" value="ECO:0007669"/>
    <property type="project" value="TreeGrafter"/>
</dbReference>
<accession>A0A9P6DSU2</accession>
<dbReference type="Pfam" id="PF25390">
    <property type="entry name" value="WD40_RLD"/>
    <property type="match status" value="1"/>
</dbReference>
<dbReference type="InterPro" id="IPR000408">
    <property type="entry name" value="Reg_chr_condens"/>
</dbReference>
<feature type="domain" description="RCC1-like" evidence="5">
    <location>
        <begin position="113"/>
        <end position="444"/>
    </location>
</feature>
<dbReference type="InterPro" id="IPR051553">
    <property type="entry name" value="Ran_GTPase-activating"/>
</dbReference>
<feature type="repeat" description="RCC1" evidence="3">
    <location>
        <begin position="298"/>
        <end position="354"/>
    </location>
</feature>
<keyword evidence="2" id="KW-0677">Repeat</keyword>
<evidence type="ECO:0000313" key="7">
    <source>
        <dbReference type="Proteomes" id="UP000886523"/>
    </source>
</evidence>
<feature type="repeat" description="RCC1" evidence="3">
    <location>
        <begin position="246"/>
        <end position="297"/>
    </location>
</feature>
<comment type="caution">
    <text evidence="6">The sequence shown here is derived from an EMBL/GenBank/DDBJ whole genome shotgun (WGS) entry which is preliminary data.</text>
</comment>
<dbReference type="PANTHER" id="PTHR45982:SF1">
    <property type="entry name" value="REGULATOR OF CHROMOSOME CONDENSATION"/>
    <property type="match status" value="1"/>
</dbReference>
<feature type="repeat" description="RCC1" evidence="3">
    <location>
        <begin position="177"/>
        <end position="245"/>
    </location>
</feature>
<name>A0A9P6DSU2_9AGAM</name>
<dbReference type="PRINTS" id="PR00633">
    <property type="entry name" value="RCCNDNSATION"/>
</dbReference>
<feature type="compositionally biased region" description="Pro residues" evidence="4">
    <location>
        <begin position="509"/>
        <end position="520"/>
    </location>
</feature>